<accession>A0A0K8MY55</accession>
<proteinExistence type="predicted"/>
<evidence type="ECO:0000313" key="5">
    <source>
        <dbReference type="Proteomes" id="UP000055060"/>
    </source>
</evidence>
<dbReference type="OrthoDB" id="160736at2"/>
<feature type="DNA-binding region" description="H-T-H motif" evidence="2">
    <location>
        <begin position="35"/>
        <end position="54"/>
    </location>
</feature>
<evidence type="ECO:0000256" key="2">
    <source>
        <dbReference type="PROSITE-ProRule" id="PRU00335"/>
    </source>
</evidence>
<dbReference type="STRING" id="360412.LARV_03741"/>
<dbReference type="RefSeq" id="WP_075075344.1">
    <property type="nucleotide sequence ID" value="NZ_DF967973.1"/>
</dbReference>
<dbReference type="SUPFAM" id="SSF46689">
    <property type="entry name" value="Homeodomain-like"/>
    <property type="match status" value="1"/>
</dbReference>
<dbReference type="PANTHER" id="PTHR30055:SF239">
    <property type="entry name" value="TRANSCRIPTIONAL REGULATORY PROTEIN"/>
    <property type="match status" value="1"/>
</dbReference>
<dbReference type="InterPro" id="IPR050109">
    <property type="entry name" value="HTH-type_TetR-like_transc_reg"/>
</dbReference>
<dbReference type="Proteomes" id="UP000055060">
    <property type="component" value="Unassembled WGS sequence"/>
</dbReference>
<dbReference type="InterPro" id="IPR036271">
    <property type="entry name" value="Tet_transcr_reg_TetR-rel_C_sf"/>
</dbReference>
<sequence length="202" mass="22932">MSRPKKTTLEREAMRERILAAAGDLLETQGPEEVSIRAVTARLGVSPMTFYSYFASREELLKSLSERQLRILQESAEQFLKRARQEGAGGVLREVVRLFSQAALQRPRSYLLQWTLPVDEAQKYHLLLFETGLQFLSDLIDLGIQQGQFQPTESREAAVMLFSLFNGPLLLYTSGHLTDAAELSKLLEDTEHLVMDYLVKRG</sequence>
<dbReference type="GO" id="GO:0003700">
    <property type="term" value="F:DNA-binding transcription factor activity"/>
    <property type="evidence" value="ECO:0007669"/>
    <property type="project" value="TreeGrafter"/>
</dbReference>
<evidence type="ECO:0000313" key="4">
    <source>
        <dbReference type="EMBL" id="GAP15946.1"/>
    </source>
</evidence>
<dbReference type="PROSITE" id="PS50977">
    <property type="entry name" value="HTH_TETR_2"/>
    <property type="match status" value="1"/>
</dbReference>
<feature type="domain" description="HTH tetR-type" evidence="3">
    <location>
        <begin position="12"/>
        <end position="72"/>
    </location>
</feature>
<dbReference type="Pfam" id="PF00440">
    <property type="entry name" value="TetR_N"/>
    <property type="match status" value="1"/>
</dbReference>
<dbReference type="GO" id="GO:0000976">
    <property type="term" value="F:transcription cis-regulatory region binding"/>
    <property type="evidence" value="ECO:0007669"/>
    <property type="project" value="TreeGrafter"/>
</dbReference>
<dbReference type="EMBL" id="DF967973">
    <property type="protein sequence ID" value="GAP15946.1"/>
    <property type="molecule type" value="Genomic_DNA"/>
</dbReference>
<name>A0A0K8MY55_9CHLR</name>
<dbReference type="SUPFAM" id="SSF48498">
    <property type="entry name" value="Tetracyclin repressor-like, C-terminal domain"/>
    <property type="match status" value="1"/>
</dbReference>
<gene>
    <name evidence="4" type="ORF">LARV_03741</name>
</gene>
<dbReference type="AlphaFoldDB" id="A0A0K8MY55"/>
<dbReference type="PANTHER" id="PTHR30055">
    <property type="entry name" value="HTH-TYPE TRANSCRIPTIONAL REGULATOR RUTR"/>
    <property type="match status" value="1"/>
</dbReference>
<dbReference type="Gene3D" id="1.10.357.10">
    <property type="entry name" value="Tetracycline Repressor, domain 2"/>
    <property type="match status" value="1"/>
</dbReference>
<organism evidence="4">
    <name type="scientific">Longilinea arvoryzae</name>
    <dbReference type="NCBI Taxonomy" id="360412"/>
    <lineage>
        <taxon>Bacteria</taxon>
        <taxon>Bacillati</taxon>
        <taxon>Chloroflexota</taxon>
        <taxon>Anaerolineae</taxon>
        <taxon>Anaerolineales</taxon>
        <taxon>Anaerolineaceae</taxon>
        <taxon>Longilinea</taxon>
    </lineage>
</organism>
<dbReference type="PRINTS" id="PR00455">
    <property type="entry name" value="HTHTETR"/>
</dbReference>
<keyword evidence="5" id="KW-1185">Reference proteome</keyword>
<evidence type="ECO:0000256" key="1">
    <source>
        <dbReference type="ARBA" id="ARBA00023125"/>
    </source>
</evidence>
<keyword evidence="1 2" id="KW-0238">DNA-binding</keyword>
<protein>
    <submittedName>
        <fullName evidence="4">Transcriptional regulator</fullName>
    </submittedName>
</protein>
<dbReference type="InterPro" id="IPR001647">
    <property type="entry name" value="HTH_TetR"/>
</dbReference>
<evidence type="ECO:0000259" key="3">
    <source>
        <dbReference type="PROSITE" id="PS50977"/>
    </source>
</evidence>
<reference evidence="4" key="1">
    <citation type="submission" date="2015-07" db="EMBL/GenBank/DDBJ databases">
        <title>Draft Genome Sequences of Anaerolinea thermolimosa IMO-1, Bellilinea caldifistulae GOMI-1, Leptolinea tardivitalis YMTK-2, Levilinea saccharolytica KIBI-1,Longilinea arvoryzae KOME-1, Previously Described as Members of the Anaerolineaceae (Chloroflexi).</title>
        <authorList>
            <person name="Sekiguchi Y."/>
            <person name="Ohashi A."/>
            <person name="Matsuura N."/>
            <person name="Tourlousse M.D."/>
        </authorList>
    </citation>
    <scope>NUCLEOTIDE SEQUENCE [LARGE SCALE GENOMIC DNA]</scope>
    <source>
        <strain evidence="4">KOME-1</strain>
    </source>
</reference>
<dbReference type="InterPro" id="IPR009057">
    <property type="entry name" value="Homeodomain-like_sf"/>
</dbReference>